<evidence type="ECO:0000256" key="6">
    <source>
        <dbReference type="ARBA" id="ARBA00023136"/>
    </source>
</evidence>
<keyword evidence="9" id="KW-0614">Plasmid</keyword>
<reference evidence="9 10" key="1">
    <citation type="journal article" date="2008" name="BMC Genomics">
        <title>Complete genome of Phenylobacterium zucineum - a novel facultative intracellular bacterium isolated from human erythroleukemia cell line K562.</title>
        <authorList>
            <person name="Luo Y."/>
            <person name="Xu X."/>
            <person name="Ding Z."/>
            <person name="Liu Z."/>
            <person name="Zhang B."/>
            <person name="Yan Z."/>
            <person name="Sun J."/>
            <person name="Hu S."/>
            <person name="Hu X."/>
        </authorList>
    </citation>
    <scope>NUCLEOTIDE SEQUENCE [LARGE SCALE GENOMIC DNA]</scope>
    <source>
        <strain evidence="10">HLK1</strain>
        <plasmid evidence="10">Plasmid pHLK1</plasmid>
    </source>
</reference>
<feature type="domain" description="Major facilitator superfamily (MFS) profile" evidence="8">
    <location>
        <begin position="14"/>
        <end position="391"/>
    </location>
</feature>
<evidence type="ECO:0000256" key="2">
    <source>
        <dbReference type="ARBA" id="ARBA00022448"/>
    </source>
</evidence>
<dbReference type="GO" id="GO:0022857">
    <property type="term" value="F:transmembrane transporter activity"/>
    <property type="evidence" value="ECO:0007669"/>
    <property type="project" value="InterPro"/>
</dbReference>
<keyword evidence="2" id="KW-0813">Transport</keyword>
<dbReference type="Gene3D" id="1.20.1250.20">
    <property type="entry name" value="MFS general substrate transporter like domains"/>
    <property type="match status" value="1"/>
</dbReference>
<dbReference type="EMBL" id="CP000748">
    <property type="protein sequence ID" value="ACG80088.1"/>
    <property type="molecule type" value="Genomic_DNA"/>
</dbReference>
<organism evidence="9 10">
    <name type="scientific">Phenylobacterium zucineum (strain HLK1)</name>
    <dbReference type="NCBI Taxonomy" id="450851"/>
    <lineage>
        <taxon>Bacteria</taxon>
        <taxon>Pseudomonadati</taxon>
        <taxon>Pseudomonadota</taxon>
        <taxon>Alphaproteobacteria</taxon>
        <taxon>Caulobacterales</taxon>
        <taxon>Caulobacteraceae</taxon>
        <taxon>Phenylobacterium</taxon>
    </lineage>
</organism>
<keyword evidence="6 7" id="KW-0472">Membrane</keyword>
<evidence type="ECO:0000256" key="5">
    <source>
        <dbReference type="ARBA" id="ARBA00022989"/>
    </source>
</evidence>
<dbReference type="PROSITE" id="PS50850">
    <property type="entry name" value="MFS"/>
    <property type="match status" value="1"/>
</dbReference>
<feature type="transmembrane region" description="Helical" evidence="7">
    <location>
        <begin position="86"/>
        <end position="104"/>
    </location>
</feature>
<dbReference type="SUPFAM" id="SSF103473">
    <property type="entry name" value="MFS general substrate transporter"/>
    <property type="match status" value="1"/>
</dbReference>
<dbReference type="PRINTS" id="PR01035">
    <property type="entry name" value="TCRTETA"/>
</dbReference>
<evidence type="ECO:0000313" key="10">
    <source>
        <dbReference type="Proteomes" id="UP000001868"/>
    </source>
</evidence>
<gene>
    <name evidence="9" type="ordered locus">PHZ_p0145</name>
</gene>
<comment type="subcellular location">
    <subcellularLocation>
        <location evidence="1">Cell membrane</location>
        <topology evidence="1">Multi-pass membrane protein</topology>
    </subcellularLocation>
</comment>
<dbReference type="eggNOG" id="COG0477">
    <property type="taxonomic scope" value="Bacteria"/>
</dbReference>
<feature type="transmembrane region" description="Helical" evidence="7">
    <location>
        <begin position="145"/>
        <end position="164"/>
    </location>
</feature>
<protein>
    <submittedName>
        <fullName evidence="9">Major facilitator superfamily (MFS_1) transporter</fullName>
    </submittedName>
</protein>
<dbReference type="InterPro" id="IPR011701">
    <property type="entry name" value="MFS"/>
</dbReference>
<name>B4RIB3_PHEZH</name>
<evidence type="ECO:0000313" key="9">
    <source>
        <dbReference type="EMBL" id="ACG80088.1"/>
    </source>
</evidence>
<dbReference type="AlphaFoldDB" id="B4RIB3"/>
<dbReference type="KEGG" id="pzu:PHZ_p0145"/>
<evidence type="ECO:0000256" key="4">
    <source>
        <dbReference type="ARBA" id="ARBA00022692"/>
    </source>
</evidence>
<sequence>MSRASASRFQVRATLPVLMVTAFAVATGYGIALPRLPALLSDLAGAGGEAWRSRHVGGITAVYFGAALVAAPIWGRLSDRLGRRPIMALGALGFATAFVASELVDGLPELYLARGLDGAFSAAVAPTALAYLADRWSDPDARARRFAWLNASVLSGYLAGPLIGEAVAPVGPLAPYALPALTAALGALLLAGVEPVHPKAAATGAAGRGRFGARALLLALSAVAAGSAVAQEIAVAVPFGPDDAGRTSASLLLSFCGAVMFLTQVIIFSGRNSAARAVRLLRPLLIALAAGLAVTPLASGFWPLALVIAVVAAAGAALNVLASYLTSRLQRGAQGAGLGLQYAAVSAGQLLAALGAGVSQAAEAPVALWTTAFLALVLAAGWKRARLGADA</sequence>
<dbReference type="Proteomes" id="UP000001868">
    <property type="component" value="Plasmid pHLK1"/>
</dbReference>
<dbReference type="InterPro" id="IPR036259">
    <property type="entry name" value="MFS_trans_sf"/>
</dbReference>
<feature type="transmembrane region" description="Helical" evidence="7">
    <location>
        <begin position="338"/>
        <end position="358"/>
    </location>
</feature>
<feature type="transmembrane region" description="Helical" evidence="7">
    <location>
        <begin position="249"/>
        <end position="268"/>
    </location>
</feature>
<feature type="transmembrane region" description="Helical" evidence="7">
    <location>
        <begin position="215"/>
        <end position="237"/>
    </location>
</feature>
<feature type="transmembrane region" description="Helical" evidence="7">
    <location>
        <begin position="304"/>
        <end position="326"/>
    </location>
</feature>
<keyword evidence="3" id="KW-1003">Cell membrane</keyword>
<dbReference type="InterPro" id="IPR001958">
    <property type="entry name" value="Tet-R_TetA/multi-R_MdtG-like"/>
</dbReference>
<feature type="transmembrane region" description="Helical" evidence="7">
    <location>
        <begin position="176"/>
        <end position="194"/>
    </location>
</feature>
<dbReference type="InterPro" id="IPR020846">
    <property type="entry name" value="MFS_dom"/>
</dbReference>
<dbReference type="GO" id="GO:0005886">
    <property type="term" value="C:plasma membrane"/>
    <property type="evidence" value="ECO:0007669"/>
    <property type="project" value="UniProtKB-SubCell"/>
</dbReference>
<feature type="transmembrane region" description="Helical" evidence="7">
    <location>
        <begin position="280"/>
        <end position="298"/>
    </location>
</feature>
<accession>B4RIB3</accession>
<feature type="transmembrane region" description="Helical" evidence="7">
    <location>
        <begin position="364"/>
        <end position="382"/>
    </location>
</feature>
<dbReference type="Pfam" id="PF07690">
    <property type="entry name" value="MFS_1"/>
    <property type="match status" value="1"/>
</dbReference>
<dbReference type="HOGENOM" id="CLU_001265_10_11_5"/>
<evidence type="ECO:0000256" key="3">
    <source>
        <dbReference type="ARBA" id="ARBA00022475"/>
    </source>
</evidence>
<feature type="transmembrane region" description="Helical" evidence="7">
    <location>
        <begin position="110"/>
        <end position="133"/>
    </location>
</feature>
<keyword evidence="4 7" id="KW-0812">Transmembrane</keyword>
<dbReference type="PANTHER" id="PTHR43414:SF6">
    <property type="entry name" value="MULTIDRUG RESISTANCE PROTEIN MDTG"/>
    <property type="match status" value="1"/>
</dbReference>
<keyword evidence="5 7" id="KW-1133">Transmembrane helix</keyword>
<keyword evidence="10" id="KW-1185">Reference proteome</keyword>
<geneLocation type="plasmid" evidence="10">
    <name>pHLK1</name>
</geneLocation>
<evidence type="ECO:0000256" key="7">
    <source>
        <dbReference type="SAM" id="Phobius"/>
    </source>
</evidence>
<proteinExistence type="predicted"/>
<evidence type="ECO:0000259" key="8">
    <source>
        <dbReference type="PROSITE" id="PS50850"/>
    </source>
</evidence>
<dbReference type="PANTHER" id="PTHR43414">
    <property type="entry name" value="MULTIDRUG RESISTANCE PROTEIN MDTG"/>
    <property type="match status" value="1"/>
</dbReference>
<feature type="transmembrane region" description="Helical" evidence="7">
    <location>
        <begin position="56"/>
        <end position="74"/>
    </location>
</feature>
<evidence type="ECO:0000256" key="1">
    <source>
        <dbReference type="ARBA" id="ARBA00004651"/>
    </source>
</evidence>